<dbReference type="EMBL" id="MCRK01000041">
    <property type="protein sequence ID" value="OPA75898.1"/>
    <property type="molecule type" value="Genomic_DNA"/>
</dbReference>
<evidence type="ECO:0000259" key="1">
    <source>
        <dbReference type="Pfam" id="PF04991"/>
    </source>
</evidence>
<dbReference type="AlphaFoldDB" id="A0AAX0L8M4"/>
<name>A0AAX0L8M4_9BACT</name>
<dbReference type="PANTHER" id="PTHR43404:SF2">
    <property type="entry name" value="LIPOPOLYSACCHARIDE CHOLINEPHOSPHOTRANSFERASE LICD"/>
    <property type="match status" value="1"/>
</dbReference>
<dbReference type="InterPro" id="IPR052942">
    <property type="entry name" value="LPS_cholinephosphotransferase"/>
</dbReference>
<evidence type="ECO:0000313" key="3">
    <source>
        <dbReference type="Proteomes" id="UP000189728"/>
    </source>
</evidence>
<organism evidence="2 3">
    <name type="scientific">Campylobacter pinnipediorum subsp. pinnipediorum</name>
    <dbReference type="NCBI Taxonomy" id="1660067"/>
    <lineage>
        <taxon>Bacteria</taxon>
        <taxon>Pseudomonadati</taxon>
        <taxon>Campylobacterota</taxon>
        <taxon>Epsilonproteobacteria</taxon>
        <taxon>Campylobacterales</taxon>
        <taxon>Campylobacteraceae</taxon>
        <taxon>Campylobacter</taxon>
    </lineage>
</organism>
<proteinExistence type="predicted"/>
<accession>A0AAX0L8M4</accession>
<dbReference type="Pfam" id="PF04991">
    <property type="entry name" value="LicD"/>
    <property type="match status" value="1"/>
</dbReference>
<dbReference type="PANTHER" id="PTHR43404">
    <property type="entry name" value="LIPOPOLYSACCHARIDE CHOLINEPHOSPHOTRANSFERASE LICD"/>
    <property type="match status" value="1"/>
</dbReference>
<dbReference type="GO" id="GO:0009100">
    <property type="term" value="P:glycoprotein metabolic process"/>
    <property type="evidence" value="ECO:0007669"/>
    <property type="project" value="UniProtKB-ARBA"/>
</dbReference>
<dbReference type="Proteomes" id="UP000189728">
    <property type="component" value="Unassembled WGS sequence"/>
</dbReference>
<evidence type="ECO:0000313" key="2">
    <source>
        <dbReference type="EMBL" id="OPA75898.1"/>
    </source>
</evidence>
<reference evidence="2 3" key="1">
    <citation type="submission" date="2016-08" db="EMBL/GenBank/DDBJ databases">
        <title>Campylobacter species from sea mammals.</title>
        <authorList>
            <person name="Gilbert M.J."/>
            <person name="Byrne B.A."/>
            <person name="Zomer A.L."/>
            <person name="Wagenaar J.A."/>
        </authorList>
    </citation>
    <scope>NUCLEOTIDE SEQUENCE [LARGE SCALE GENOMIC DNA]</scope>
    <source>
        <strain evidence="2 3">1105248</strain>
    </source>
</reference>
<dbReference type="RefSeq" id="WP_078415643.1">
    <property type="nucleotide sequence ID" value="NZ_MCRK01000041.1"/>
</dbReference>
<sequence>MQYITIDQAKQVMLEMMDYIHDICIKNDIKYSLAYGTLIGAVRHKGFIPWDDDFDIFLTRENYEKLLKLLENSKDYFIVNYNTDNNLCNHFSKFCSKKYKGEQVNKYLAQMIDFGVFIDIFPLDYLDNDNPKKQLLEIKKSLKKLQLTSFLNYNKTGKRHTTYLKSITNFPRFLYYKFIVTRTKVIEEMNLKLTKNNKKKTNILGEYSSGMNEIYDSKDFEEYAYCDFENRKYMMIKNFDSVLKTTYGNYNKLPPEEERVNGHAYYRYYINEQQS</sequence>
<feature type="domain" description="LicD/FKTN/FKRP nucleotidyltransferase" evidence="1">
    <location>
        <begin position="24"/>
        <end position="248"/>
    </location>
</feature>
<dbReference type="InterPro" id="IPR007074">
    <property type="entry name" value="LicD/FKTN/FKRP_NTP_transf"/>
</dbReference>
<protein>
    <recommendedName>
        <fullName evidence="1">LicD/FKTN/FKRP nucleotidyltransferase domain-containing protein</fullName>
    </recommendedName>
</protein>
<comment type="caution">
    <text evidence="2">The sequence shown here is derived from an EMBL/GenBank/DDBJ whole genome shotgun (WGS) entry which is preliminary data.</text>
</comment>
<gene>
    <name evidence="2" type="ORF">BFG04_05515</name>
</gene>